<dbReference type="Proteomes" id="UP000193925">
    <property type="component" value="Chromosome AFERRI"/>
</dbReference>
<reference evidence="2 5" key="4">
    <citation type="submission" date="2020-07" db="EMBL/GenBank/DDBJ databases">
        <title>Complete genome sequence analysis of Acidithiobacillus ferrivorans XJFY6S-08 reveals extreme environmental adaptation to alpine acid mine drainage.</title>
        <authorList>
            <person name="Yan L."/>
            <person name="Ni Y."/>
        </authorList>
    </citation>
    <scope>NUCLEOTIDE SEQUENCE [LARGE SCALE GENOMIC DNA]</scope>
    <source>
        <strain evidence="2 5">XJFY6S-08</strain>
    </source>
</reference>
<proteinExistence type="predicted"/>
<dbReference type="EMBL" id="CCCS020000017">
    <property type="protein sequence ID" value="CDQ09246.1"/>
    <property type="molecule type" value="Genomic_DNA"/>
</dbReference>
<evidence type="ECO:0000313" key="1">
    <source>
        <dbReference type="EMBL" id="CDQ09246.1"/>
    </source>
</evidence>
<protein>
    <submittedName>
        <fullName evidence="1">Uncharacterized protein</fullName>
    </submittedName>
</protein>
<evidence type="ECO:0000313" key="4">
    <source>
        <dbReference type="Proteomes" id="UP000193925"/>
    </source>
</evidence>
<dbReference type="RefSeq" id="WP_172804411.1">
    <property type="nucleotide sequence ID" value="NZ_CCCS020000017.1"/>
</dbReference>
<dbReference type="Proteomes" id="UP000595420">
    <property type="component" value="Chromosome"/>
</dbReference>
<evidence type="ECO:0000313" key="3">
    <source>
        <dbReference type="EMBL" id="SMH64918.1"/>
    </source>
</evidence>
<name>A0A060ULL7_9PROT</name>
<reference evidence="1" key="1">
    <citation type="submission" date="2014-03" db="EMBL/GenBank/DDBJ databases">
        <authorList>
            <person name="Genoscope - CEA"/>
        </authorList>
    </citation>
    <scope>NUCLEOTIDE SEQUENCE [LARGE SCALE GENOMIC DNA]</scope>
    <source>
        <strain evidence="1">CF27</strain>
    </source>
</reference>
<reference evidence="3 4" key="3">
    <citation type="submission" date="2017-03" db="EMBL/GenBank/DDBJ databases">
        <authorList>
            <person name="Regsiter A."/>
            <person name="William W."/>
        </authorList>
    </citation>
    <scope>NUCLEOTIDE SEQUENCE [LARGE SCALE GENOMIC DNA]</scope>
    <source>
        <strain evidence="3">PRJEB5721</strain>
    </source>
</reference>
<evidence type="ECO:0000313" key="5">
    <source>
        <dbReference type="Proteomes" id="UP000595420"/>
    </source>
</evidence>
<keyword evidence="4" id="KW-1185">Reference proteome</keyword>
<dbReference type="EMBL" id="LT841305">
    <property type="protein sequence ID" value="SMH64918.1"/>
    <property type="molecule type" value="Genomic_DNA"/>
</dbReference>
<dbReference type="AlphaFoldDB" id="A0A060ULL7"/>
<sequence length="141" mass="15545">MDYSMLDQQYNQLQQQTQNNLQALQQVAGRVNAMAPDNMTGREISMDLRSLAMNLQQQQQNVGMMLQQMAQRIQQLEMQMQGMGQQGGMNPNMGQQRPWNAPMQGQPGMGSGFLGNVVTGLGLGAGFAVADNIVDDIFDSF</sequence>
<accession>A0A060ULL7</accession>
<reference evidence="1" key="2">
    <citation type="submission" date="2014-07" db="EMBL/GenBank/DDBJ databases">
        <title>Initial genome analysis of the psychrotolerant acidophile Acidithiobacillus ferrivorans CF27: insights into iron and sulfur oxidation pathways and into biofilm formation.</title>
        <authorList>
            <person name="Talla E."/>
            <person name="Hedrich S."/>
            <person name="Mangenot S."/>
            <person name="Ji B."/>
            <person name="Johnson D.B."/>
            <person name="Barbe V."/>
            <person name="Bonnefoy V."/>
        </authorList>
    </citation>
    <scope>NUCLEOTIDE SEQUENCE [LARGE SCALE GENOMIC DNA]</scope>
    <source>
        <strain evidence="1">CF27</strain>
    </source>
</reference>
<organism evidence="1">
    <name type="scientific">Acidithiobacillus ferrivorans</name>
    <dbReference type="NCBI Taxonomy" id="160808"/>
    <lineage>
        <taxon>Bacteria</taxon>
        <taxon>Pseudomonadati</taxon>
        <taxon>Pseudomonadota</taxon>
        <taxon>Acidithiobacillia</taxon>
        <taxon>Acidithiobacillales</taxon>
        <taxon>Acidithiobacillaceae</taxon>
        <taxon>Acidithiobacillus</taxon>
    </lineage>
</organism>
<gene>
    <name evidence="3" type="ORF">AFERRI_10952</name>
    <name evidence="1" type="ORF">AFERRI_240080</name>
    <name evidence="2" type="ORF">H2515_06915</name>
</gene>
<evidence type="ECO:0000313" key="2">
    <source>
        <dbReference type="EMBL" id="QQD73951.1"/>
    </source>
</evidence>
<dbReference type="EMBL" id="CP059488">
    <property type="protein sequence ID" value="QQD73951.1"/>
    <property type="molecule type" value="Genomic_DNA"/>
</dbReference>